<evidence type="ECO:0000259" key="1">
    <source>
        <dbReference type="PROSITE" id="PS50006"/>
    </source>
</evidence>
<dbReference type="RefSeq" id="YP_008125158.2">
    <property type="nucleotide sequence ID" value="NC_021529.2"/>
</dbReference>
<protein>
    <recommendedName>
        <fullName evidence="1">FHA domain-containing protein</fullName>
    </recommendedName>
</protein>
<gene>
    <name evidence="2" type="ORF">VPFG_00001</name>
</gene>
<name>R9TEZ7_9CAUD</name>
<dbReference type="Proteomes" id="UP000201461">
    <property type="component" value="Segment"/>
</dbReference>
<organism evidence="2 3">
    <name type="scientific">Vibrio phage nt-1</name>
    <dbReference type="NCBI Taxonomy" id="115992"/>
    <lineage>
        <taxon>Viruses</taxon>
        <taxon>Duplodnaviria</taxon>
        <taxon>Heunggongvirae</taxon>
        <taxon>Uroviricota</taxon>
        <taxon>Caudoviricetes</taxon>
        <taxon>Pantevenvirales</taxon>
        <taxon>Straboviridae</taxon>
        <taxon>Mylasvirus</taxon>
        <taxon>Mylasvirus persius</taxon>
    </lineage>
</organism>
<sequence length="161" mass="18293">MKHIHQLKLLVVVLRDNELSRRHAVLEVGETLVDINITDHRANTGITVTGARYHGQYQDSFDLGPSGLKYRDTRDNTYHTVGKFSDLPANPAHGHVYRFEAPSPLSTDYFYEVTVNYTYEDPLVPGVIDELQIVQTFTQTVKGKWDNWATQLRNYIAAGST</sequence>
<dbReference type="OrthoDB" id="14738at10239"/>
<dbReference type="GeneID" id="15926856"/>
<dbReference type="InterPro" id="IPR000253">
    <property type="entry name" value="FHA_dom"/>
</dbReference>
<reference evidence="2 3" key="1">
    <citation type="journal article" date="2014" name="Genome Biol. Evol.">
        <title>Composite Conserved Promoter-Terminator Motifs (PeSLs) that Mediate Modular Shuffling in the Diverse T4-Like Myoviruses.</title>
        <authorList>
            <person name="Comeau A.M."/>
            <person name="Arbiol C."/>
            <person name="Krisch H.M."/>
        </authorList>
    </citation>
    <scope>NUCLEOTIDE SEQUENCE [LARGE SCALE GENOMIC DNA]</scope>
</reference>
<proteinExistence type="predicted"/>
<evidence type="ECO:0000313" key="2">
    <source>
        <dbReference type="EMBL" id="AGN30009.2"/>
    </source>
</evidence>
<dbReference type="PROSITE" id="PS50006">
    <property type="entry name" value="FHA_DOMAIN"/>
    <property type="match status" value="1"/>
</dbReference>
<dbReference type="EMBL" id="HQ317393">
    <property type="protein sequence ID" value="AGN30009.2"/>
    <property type="molecule type" value="Genomic_DNA"/>
</dbReference>
<evidence type="ECO:0000313" key="3">
    <source>
        <dbReference type="Proteomes" id="UP000201461"/>
    </source>
</evidence>
<dbReference type="KEGG" id="vg:15926856"/>
<feature type="domain" description="FHA" evidence="1">
    <location>
        <begin position="1"/>
        <end position="53"/>
    </location>
</feature>
<keyword evidence="3" id="KW-1185">Reference proteome</keyword>
<accession>R9TEZ7</accession>